<dbReference type="EMBL" id="UINC01010475">
    <property type="protein sequence ID" value="SVA46573.1"/>
    <property type="molecule type" value="Genomic_DNA"/>
</dbReference>
<protein>
    <recommendedName>
        <fullName evidence="2">Peptide chain release factor 2</fullName>
    </recommendedName>
</protein>
<evidence type="ECO:0000313" key="1">
    <source>
        <dbReference type="EMBL" id="SVA46573.1"/>
    </source>
</evidence>
<proteinExistence type="predicted"/>
<organism evidence="1">
    <name type="scientific">marine metagenome</name>
    <dbReference type="NCBI Taxonomy" id="408172"/>
    <lineage>
        <taxon>unclassified sequences</taxon>
        <taxon>metagenomes</taxon>
        <taxon>ecological metagenomes</taxon>
    </lineage>
</organism>
<reference evidence="1" key="1">
    <citation type="submission" date="2018-05" db="EMBL/GenBank/DDBJ databases">
        <authorList>
            <person name="Lanie J.A."/>
            <person name="Ng W.-L."/>
            <person name="Kazmierczak K.M."/>
            <person name="Andrzejewski T.M."/>
            <person name="Davidsen T.M."/>
            <person name="Wayne K.J."/>
            <person name="Tettelin H."/>
            <person name="Glass J.I."/>
            <person name="Rusch D."/>
            <person name="Podicherti R."/>
            <person name="Tsui H.-C.T."/>
            <person name="Winkler M.E."/>
        </authorList>
    </citation>
    <scope>NUCLEOTIDE SEQUENCE</scope>
</reference>
<dbReference type="AlphaFoldDB" id="A0A381W3V5"/>
<evidence type="ECO:0008006" key="2">
    <source>
        <dbReference type="Google" id="ProtNLM"/>
    </source>
</evidence>
<gene>
    <name evidence="1" type="ORF">METZ01_LOCUS99427</name>
</gene>
<sequence>MTEITSINEELKDQVKKIEALRGFL</sequence>
<accession>A0A381W3V5</accession>
<name>A0A381W3V5_9ZZZZ</name>